<protein>
    <submittedName>
        <fullName evidence="1">Cyclic AMP-dependent transcription factor ATF-2</fullName>
    </submittedName>
</protein>
<keyword evidence="2" id="KW-1185">Reference proteome</keyword>
<gene>
    <name evidence="1" type="ORF">DR999_PMT01756</name>
</gene>
<evidence type="ECO:0000313" key="2">
    <source>
        <dbReference type="Proteomes" id="UP000297703"/>
    </source>
</evidence>
<comment type="caution">
    <text evidence="1">The sequence shown here is derived from an EMBL/GenBank/DDBJ whole genome shotgun (WGS) entry which is preliminary data.</text>
</comment>
<accession>A0A4D9EZG1</accession>
<dbReference type="Proteomes" id="UP000297703">
    <property type="component" value="Unassembled WGS sequence"/>
</dbReference>
<evidence type="ECO:0000313" key="1">
    <source>
        <dbReference type="EMBL" id="TFK14735.1"/>
    </source>
</evidence>
<organism evidence="1 2">
    <name type="scientific">Platysternon megacephalum</name>
    <name type="common">big-headed turtle</name>
    <dbReference type="NCBI Taxonomy" id="55544"/>
    <lineage>
        <taxon>Eukaryota</taxon>
        <taxon>Metazoa</taxon>
        <taxon>Chordata</taxon>
        <taxon>Craniata</taxon>
        <taxon>Vertebrata</taxon>
        <taxon>Euteleostomi</taxon>
        <taxon>Archelosauria</taxon>
        <taxon>Testudinata</taxon>
        <taxon>Testudines</taxon>
        <taxon>Cryptodira</taxon>
        <taxon>Durocryptodira</taxon>
        <taxon>Testudinoidea</taxon>
        <taxon>Platysternidae</taxon>
        <taxon>Platysternon</taxon>
    </lineage>
</organism>
<name>A0A4D9EZG1_9SAUR</name>
<dbReference type="EMBL" id="QXTE01000008">
    <property type="protein sequence ID" value="TFK14735.1"/>
    <property type="molecule type" value="Genomic_DNA"/>
</dbReference>
<reference evidence="1 2" key="2">
    <citation type="submission" date="2019-04" db="EMBL/GenBank/DDBJ databases">
        <title>The genome sequence of big-headed turtle.</title>
        <authorList>
            <person name="Gong S."/>
        </authorList>
    </citation>
    <scope>NUCLEOTIDE SEQUENCE [LARGE SCALE GENOMIC DNA]</scope>
    <source>
        <strain evidence="1">DO16091913</strain>
        <tissue evidence="1">Muscle</tissue>
    </source>
</reference>
<reference evidence="1 2" key="1">
    <citation type="submission" date="2019-04" db="EMBL/GenBank/DDBJ databases">
        <title>Draft genome of the big-headed turtle Platysternon megacephalum.</title>
        <authorList>
            <person name="Gong S."/>
        </authorList>
    </citation>
    <scope>NUCLEOTIDE SEQUENCE [LARGE SCALE GENOMIC DNA]</scope>
    <source>
        <strain evidence="1">DO16091913</strain>
        <tissue evidence="1">Muscle</tissue>
    </source>
</reference>
<proteinExistence type="predicted"/>
<sequence>MAKYNQTTYPSLNCCTDHFIKYLLGIIYTFTNALNQFHQIMYSTQSQLHNFEVNSLKRWYFGGDSSLRLKFSHMQRMSERLAAPLGPAKGLPAGCSVWKEWLHRYVCVSATPPPPPPDVNGVSVLATNRPA</sequence>
<dbReference type="AlphaFoldDB" id="A0A4D9EZG1"/>